<name>A0ABP1Q9A3_9HEXA</name>
<dbReference type="EC" id="3.4.24.-" evidence="2"/>
<keyword evidence="1 2" id="KW-0482">Metalloprotease</keyword>
<dbReference type="PANTHER" id="PTHR10127:SF814">
    <property type="entry name" value="MEPRIN A SUBUNIT BETA"/>
    <property type="match status" value="1"/>
</dbReference>
<dbReference type="Proteomes" id="UP001642540">
    <property type="component" value="Unassembled WGS sequence"/>
</dbReference>
<dbReference type="CDD" id="cd04280">
    <property type="entry name" value="ZnMc_astacin_like"/>
    <property type="match status" value="1"/>
</dbReference>
<feature type="binding site" evidence="1">
    <location>
        <position position="169"/>
    </location>
    <ligand>
        <name>Zn(2+)</name>
        <dbReference type="ChEBI" id="CHEBI:29105"/>
        <note>catalytic</note>
    </ligand>
</feature>
<dbReference type="Pfam" id="PF01400">
    <property type="entry name" value="Astacin"/>
    <property type="match status" value="1"/>
</dbReference>
<protein>
    <recommendedName>
        <fullName evidence="2">Metalloendopeptidase</fullName>
        <ecNumber evidence="2">3.4.24.-</ecNumber>
    </recommendedName>
</protein>
<feature type="binding site" evidence="1">
    <location>
        <position position="165"/>
    </location>
    <ligand>
        <name>Zn(2+)</name>
        <dbReference type="ChEBI" id="CHEBI:29105"/>
        <note>catalytic</note>
    </ligand>
</feature>
<keyword evidence="2" id="KW-0732">Signal</keyword>
<evidence type="ECO:0000313" key="4">
    <source>
        <dbReference type="EMBL" id="CAL8091372.1"/>
    </source>
</evidence>
<comment type="caution">
    <text evidence="4">The sequence shown here is derived from an EMBL/GenBank/DDBJ whole genome shotgun (WGS) entry which is preliminary data.</text>
</comment>
<evidence type="ECO:0000256" key="1">
    <source>
        <dbReference type="PROSITE-ProRule" id="PRU01211"/>
    </source>
</evidence>
<feature type="signal peptide" evidence="2">
    <location>
        <begin position="1"/>
        <end position="21"/>
    </location>
</feature>
<dbReference type="PROSITE" id="PS51864">
    <property type="entry name" value="ASTACIN"/>
    <property type="match status" value="1"/>
</dbReference>
<reference evidence="4 5" key="1">
    <citation type="submission" date="2024-08" db="EMBL/GenBank/DDBJ databases">
        <authorList>
            <person name="Cucini C."/>
            <person name="Frati F."/>
        </authorList>
    </citation>
    <scope>NUCLEOTIDE SEQUENCE [LARGE SCALE GENOMIC DNA]</scope>
</reference>
<gene>
    <name evidence="4" type="ORF">ODALV1_LOCUS7918</name>
</gene>
<proteinExistence type="predicted"/>
<keyword evidence="1 2" id="KW-0378">Hydrolase</keyword>
<evidence type="ECO:0000256" key="2">
    <source>
        <dbReference type="RuleBase" id="RU361183"/>
    </source>
</evidence>
<evidence type="ECO:0000259" key="3">
    <source>
        <dbReference type="PROSITE" id="PS51864"/>
    </source>
</evidence>
<comment type="cofactor">
    <cofactor evidence="1 2">
        <name>Zn(2+)</name>
        <dbReference type="ChEBI" id="CHEBI:29105"/>
    </cofactor>
    <text evidence="1 2">Binds 1 zinc ion per subunit.</text>
</comment>
<feature type="domain" description="Peptidase M12A" evidence="3">
    <location>
        <begin position="72"/>
        <end position="265"/>
    </location>
</feature>
<keyword evidence="1 2" id="KW-0479">Metal-binding</keyword>
<keyword evidence="1 2" id="KW-0862">Zinc</keyword>
<sequence>MRSIRSFIVCLFFITIKHASCQSSESSDGLVISSPIPERSRHITILLEAKLQNGTRLLDCTTNEQEQVEVLAGIIPSRFRWENFSVFIEPSFGTDERTLINTAMDRLSKVLPCVKFGILSIKPSSGDYINIKNGTGCSSNIGKQGGAQNMSLHSRGCMSVGIIMHEMIHALGFHHEQCRPDRDDFVVIELENVQPGLEHNFKKYSDSQVNTFGVAYDQKSIMHYDSKAFTKNGQPTIVAKNGGAVGSTGDLRKSDITKLKNMYKC</sequence>
<evidence type="ECO:0000313" key="5">
    <source>
        <dbReference type="Proteomes" id="UP001642540"/>
    </source>
</evidence>
<accession>A0ABP1Q9A3</accession>
<dbReference type="Gene3D" id="3.40.390.10">
    <property type="entry name" value="Collagenase (Catalytic Domain)"/>
    <property type="match status" value="1"/>
</dbReference>
<dbReference type="EMBL" id="CAXLJM020000024">
    <property type="protein sequence ID" value="CAL8091372.1"/>
    <property type="molecule type" value="Genomic_DNA"/>
</dbReference>
<feature type="active site" evidence="1">
    <location>
        <position position="166"/>
    </location>
</feature>
<dbReference type="InterPro" id="IPR001506">
    <property type="entry name" value="Peptidase_M12A"/>
</dbReference>
<dbReference type="InterPro" id="IPR006026">
    <property type="entry name" value="Peptidase_Metallo"/>
</dbReference>
<organism evidence="4 5">
    <name type="scientific">Orchesella dallaii</name>
    <dbReference type="NCBI Taxonomy" id="48710"/>
    <lineage>
        <taxon>Eukaryota</taxon>
        <taxon>Metazoa</taxon>
        <taxon>Ecdysozoa</taxon>
        <taxon>Arthropoda</taxon>
        <taxon>Hexapoda</taxon>
        <taxon>Collembola</taxon>
        <taxon>Entomobryomorpha</taxon>
        <taxon>Entomobryoidea</taxon>
        <taxon>Orchesellidae</taxon>
        <taxon>Orchesellinae</taxon>
        <taxon>Orchesella</taxon>
    </lineage>
</organism>
<feature type="binding site" evidence="1">
    <location>
        <position position="175"/>
    </location>
    <ligand>
        <name>Zn(2+)</name>
        <dbReference type="ChEBI" id="CHEBI:29105"/>
        <note>catalytic</note>
    </ligand>
</feature>
<feature type="chain" id="PRO_5044976351" description="Metalloendopeptidase" evidence="2">
    <location>
        <begin position="22"/>
        <end position="265"/>
    </location>
</feature>
<keyword evidence="1 2" id="KW-0645">Protease</keyword>
<dbReference type="PRINTS" id="PR00480">
    <property type="entry name" value="ASTACIN"/>
</dbReference>
<keyword evidence="5" id="KW-1185">Reference proteome</keyword>
<comment type="caution">
    <text evidence="1">Lacks conserved residue(s) required for the propagation of feature annotation.</text>
</comment>
<dbReference type="InterPro" id="IPR034035">
    <property type="entry name" value="Astacin-like_dom"/>
</dbReference>
<dbReference type="PANTHER" id="PTHR10127">
    <property type="entry name" value="DISCOIDIN, CUB, EGF, LAMININ , AND ZINC METALLOPROTEASE DOMAIN CONTAINING"/>
    <property type="match status" value="1"/>
</dbReference>
<dbReference type="SMART" id="SM00235">
    <property type="entry name" value="ZnMc"/>
    <property type="match status" value="1"/>
</dbReference>
<dbReference type="SUPFAM" id="SSF55486">
    <property type="entry name" value="Metalloproteases ('zincins'), catalytic domain"/>
    <property type="match status" value="1"/>
</dbReference>
<dbReference type="InterPro" id="IPR024079">
    <property type="entry name" value="MetalloPept_cat_dom_sf"/>
</dbReference>